<dbReference type="Pfam" id="PF01381">
    <property type="entry name" value="HTH_3"/>
    <property type="match status" value="1"/>
</dbReference>
<proteinExistence type="predicted"/>
<gene>
    <name evidence="3" type="ORF">HNR50_000104</name>
</gene>
<dbReference type="Proteomes" id="UP000587760">
    <property type="component" value="Unassembled WGS sequence"/>
</dbReference>
<dbReference type="GO" id="GO:0003677">
    <property type="term" value="F:DNA binding"/>
    <property type="evidence" value="ECO:0007669"/>
    <property type="project" value="UniProtKB-KW"/>
</dbReference>
<evidence type="ECO:0000259" key="2">
    <source>
        <dbReference type="PROSITE" id="PS50943"/>
    </source>
</evidence>
<keyword evidence="1" id="KW-0238">DNA-binding</keyword>
<reference evidence="3 4" key="1">
    <citation type="submission" date="2020-08" db="EMBL/GenBank/DDBJ databases">
        <title>Genomic Encyclopedia of Type Strains, Phase IV (KMG-IV): sequencing the most valuable type-strain genomes for metagenomic binning, comparative biology and taxonomic classification.</title>
        <authorList>
            <person name="Goeker M."/>
        </authorList>
    </citation>
    <scope>NUCLEOTIDE SEQUENCE [LARGE SCALE GENOMIC DNA]</scope>
    <source>
        <strain evidence="3 4">DSM 2461</strain>
    </source>
</reference>
<keyword evidence="4" id="KW-1185">Reference proteome</keyword>
<protein>
    <submittedName>
        <fullName evidence="3">Transcriptional regulator with XRE-family HTH domain</fullName>
    </submittedName>
</protein>
<dbReference type="CDD" id="cd00093">
    <property type="entry name" value="HTH_XRE"/>
    <property type="match status" value="1"/>
</dbReference>
<dbReference type="PANTHER" id="PTHR46558:SF11">
    <property type="entry name" value="HTH-TYPE TRANSCRIPTIONAL REGULATOR XRE"/>
    <property type="match status" value="1"/>
</dbReference>
<evidence type="ECO:0000313" key="3">
    <source>
        <dbReference type="EMBL" id="MBB6478471.1"/>
    </source>
</evidence>
<evidence type="ECO:0000313" key="4">
    <source>
        <dbReference type="Proteomes" id="UP000587760"/>
    </source>
</evidence>
<accession>A0A841R500</accession>
<dbReference type="AlphaFoldDB" id="A0A841R500"/>
<sequence>MPRPLKNKLPPLSQEDIDIGENITRYRKQKGLTQVQLAAQIGITQKLISDYETGRVRLNAEMIIRLSQALEVSSDTILGISPVEDASPVSLKISQRMRKIESLPPFDQKALLKTIDNALKGAGMDSSNSSGE</sequence>
<name>A0A841R500_9SPIO</name>
<dbReference type="EMBL" id="JACHGJ010000001">
    <property type="protein sequence ID" value="MBB6478471.1"/>
    <property type="molecule type" value="Genomic_DNA"/>
</dbReference>
<dbReference type="Gene3D" id="1.10.260.40">
    <property type="entry name" value="lambda repressor-like DNA-binding domains"/>
    <property type="match status" value="1"/>
</dbReference>
<dbReference type="InterPro" id="IPR001387">
    <property type="entry name" value="Cro/C1-type_HTH"/>
</dbReference>
<feature type="domain" description="HTH cro/C1-type" evidence="2">
    <location>
        <begin position="23"/>
        <end position="77"/>
    </location>
</feature>
<dbReference type="PANTHER" id="PTHR46558">
    <property type="entry name" value="TRACRIPTIONAL REGULATORY PROTEIN-RELATED-RELATED"/>
    <property type="match status" value="1"/>
</dbReference>
<dbReference type="InterPro" id="IPR010982">
    <property type="entry name" value="Lambda_DNA-bd_dom_sf"/>
</dbReference>
<dbReference type="SMART" id="SM00530">
    <property type="entry name" value="HTH_XRE"/>
    <property type="match status" value="1"/>
</dbReference>
<evidence type="ECO:0000256" key="1">
    <source>
        <dbReference type="ARBA" id="ARBA00023125"/>
    </source>
</evidence>
<dbReference type="PROSITE" id="PS50943">
    <property type="entry name" value="HTH_CROC1"/>
    <property type="match status" value="1"/>
</dbReference>
<dbReference type="RefSeq" id="WP_184742343.1">
    <property type="nucleotide sequence ID" value="NZ_JACHGJ010000001.1"/>
</dbReference>
<organism evidence="3 4">
    <name type="scientific">Spirochaeta isovalerica</name>
    <dbReference type="NCBI Taxonomy" id="150"/>
    <lineage>
        <taxon>Bacteria</taxon>
        <taxon>Pseudomonadati</taxon>
        <taxon>Spirochaetota</taxon>
        <taxon>Spirochaetia</taxon>
        <taxon>Spirochaetales</taxon>
        <taxon>Spirochaetaceae</taxon>
        <taxon>Spirochaeta</taxon>
    </lineage>
</organism>
<comment type="caution">
    <text evidence="3">The sequence shown here is derived from an EMBL/GenBank/DDBJ whole genome shotgun (WGS) entry which is preliminary data.</text>
</comment>
<dbReference type="SUPFAM" id="SSF47413">
    <property type="entry name" value="lambda repressor-like DNA-binding domains"/>
    <property type="match status" value="1"/>
</dbReference>